<dbReference type="CDD" id="cd06222">
    <property type="entry name" value="RNase_H_like"/>
    <property type="match status" value="1"/>
</dbReference>
<gene>
    <name evidence="4" type="ORF">G4B88_002299</name>
</gene>
<dbReference type="InterPro" id="IPR036397">
    <property type="entry name" value="RNaseH_sf"/>
</dbReference>
<evidence type="ECO:0000259" key="3">
    <source>
        <dbReference type="Pfam" id="PF13456"/>
    </source>
</evidence>
<feature type="compositionally biased region" description="Polar residues" evidence="1">
    <location>
        <begin position="266"/>
        <end position="278"/>
    </location>
</feature>
<keyword evidence="2" id="KW-0472">Membrane</keyword>
<dbReference type="EMBL" id="JAATIQ010000114">
    <property type="protein sequence ID" value="KAF4380926.1"/>
    <property type="molecule type" value="Genomic_DNA"/>
</dbReference>
<comment type="caution">
    <text evidence="4">The sequence shown here is derived from an EMBL/GenBank/DDBJ whole genome shotgun (WGS) entry which is preliminary data.</text>
</comment>
<organism evidence="4 5">
    <name type="scientific">Cannabis sativa</name>
    <name type="common">Hemp</name>
    <name type="synonym">Marijuana</name>
    <dbReference type="NCBI Taxonomy" id="3483"/>
    <lineage>
        <taxon>Eukaryota</taxon>
        <taxon>Viridiplantae</taxon>
        <taxon>Streptophyta</taxon>
        <taxon>Embryophyta</taxon>
        <taxon>Tracheophyta</taxon>
        <taxon>Spermatophyta</taxon>
        <taxon>Magnoliopsida</taxon>
        <taxon>eudicotyledons</taxon>
        <taxon>Gunneridae</taxon>
        <taxon>Pentapetalae</taxon>
        <taxon>rosids</taxon>
        <taxon>fabids</taxon>
        <taxon>Rosales</taxon>
        <taxon>Cannabaceae</taxon>
        <taxon>Cannabis</taxon>
    </lineage>
</organism>
<dbReference type="InterPro" id="IPR002156">
    <property type="entry name" value="RNaseH_domain"/>
</dbReference>
<reference evidence="4 5" key="1">
    <citation type="journal article" date="2020" name="bioRxiv">
        <title>Sequence and annotation of 42 cannabis genomes reveals extensive copy number variation in cannabinoid synthesis and pathogen resistance genes.</title>
        <authorList>
            <person name="Mckernan K.J."/>
            <person name="Helbert Y."/>
            <person name="Kane L.T."/>
            <person name="Ebling H."/>
            <person name="Zhang L."/>
            <person name="Liu B."/>
            <person name="Eaton Z."/>
            <person name="Mclaughlin S."/>
            <person name="Kingan S."/>
            <person name="Baybayan P."/>
            <person name="Concepcion G."/>
            <person name="Jordan M."/>
            <person name="Riva A."/>
            <person name="Barbazuk W."/>
            <person name="Harkins T."/>
        </authorList>
    </citation>
    <scope>NUCLEOTIDE SEQUENCE [LARGE SCALE GENOMIC DNA]</scope>
    <source>
        <strain evidence="5">cv. Jamaican Lion 4</strain>
        <tissue evidence="4">Leaf</tissue>
    </source>
</reference>
<evidence type="ECO:0000256" key="2">
    <source>
        <dbReference type="SAM" id="Phobius"/>
    </source>
</evidence>
<accession>A0A7J6GDA5</accession>
<evidence type="ECO:0000313" key="4">
    <source>
        <dbReference type="EMBL" id="KAF4380926.1"/>
    </source>
</evidence>
<keyword evidence="5" id="KW-1185">Reference proteome</keyword>
<dbReference type="GO" id="GO:0003676">
    <property type="term" value="F:nucleic acid binding"/>
    <property type="evidence" value="ECO:0007669"/>
    <property type="project" value="InterPro"/>
</dbReference>
<feature type="compositionally biased region" description="Polar residues" evidence="1">
    <location>
        <begin position="247"/>
        <end position="256"/>
    </location>
</feature>
<feature type="domain" description="RNase H type-1" evidence="3">
    <location>
        <begin position="633"/>
        <end position="720"/>
    </location>
</feature>
<dbReference type="AlphaFoldDB" id="A0A7J6GDA5"/>
<evidence type="ECO:0000256" key="1">
    <source>
        <dbReference type="SAM" id="MobiDB-lite"/>
    </source>
</evidence>
<dbReference type="Proteomes" id="UP000583929">
    <property type="component" value="Unassembled WGS sequence"/>
</dbReference>
<feature type="compositionally biased region" description="Basic and acidic residues" evidence="1">
    <location>
        <begin position="201"/>
        <end position="220"/>
    </location>
</feature>
<feature type="region of interest" description="Disordered" evidence="1">
    <location>
        <begin position="200"/>
        <end position="278"/>
    </location>
</feature>
<dbReference type="GO" id="GO:0004523">
    <property type="term" value="F:RNA-DNA hybrid ribonuclease activity"/>
    <property type="evidence" value="ECO:0007669"/>
    <property type="project" value="InterPro"/>
</dbReference>
<proteinExistence type="predicted"/>
<keyword evidence="2" id="KW-0812">Transmembrane</keyword>
<evidence type="ECO:0000313" key="5">
    <source>
        <dbReference type="Proteomes" id="UP000583929"/>
    </source>
</evidence>
<dbReference type="Gene3D" id="3.30.420.10">
    <property type="entry name" value="Ribonuclease H-like superfamily/Ribonuclease H"/>
    <property type="match status" value="1"/>
</dbReference>
<dbReference type="InterPro" id="IPR044730">
    <property type="entry name" value="RNase_H-like_dom_plant"/>
</dbReference>
<sequence length="939" mass="106998">MDELLQKTHNLQVTDEDEEWEEDKSLSITIAKSNLRGRLCTNSDHNKGFLKKVLGGIWRLKDGEWNLKIKEKFETGLFLTFTFASESIQSRILSKMPWYLSNGVLILGKMENSNESWKHDLTSFPIWGRAWDVQIDLLTINNTVRMAAKAGEVIIVTTVHVLQVRENWALLQRLSSQPNYDSGGWQGGYGCLWKMAQGGNEARERTHGEEQGIGKQKIADDSLQQSPISTGRIPTASSFPSPHILENESSGSLPRTTTKDNKESQEQQLIQENSISPSKNHELKAKYIDYVEIQKRNDEGNRGKRRIVEDYGDVGYGKLKKLTTTVPKDTQDQELYNVPVSYDQEAKIMEEAIPFVVGSCSKNVAKENRRKVAVKKDSRARKGKFHFESAWAEDNECANIVQSAWQHEKEVSNTRELQSRLGRCGQALQQWNKTKKKEMSRHLKEYEDKMALLTRKWNMAEIATYFHEDDIPWIQGIPIDSYMEDKLFWPFTPNGHYNVKSGYRVSRELNLHATRCSTMDEIQKWWRMYEETLTHALWNCEKVRGTWKLCSWYKNCSRLGAGSMFDVLMAIKQTNTRNDFEDTIKVMWAIWENRNRKWQQLPYMHGQQLLNWVFSAYPNVPKTEIVDKVAGMGLGYIWRKKDGQILAAGQIYKDGICSAKMAETWAILEALKHPPAEAISQIEVQSDCKVLVEEINKLEQYHSAESNLLHQIRNVLAKFQDGFPQELRHYDIISIKFDFSIELCRFLTSQHCSKAEDCRRDSGSGSNSGVGAVSIWSVAVGVACILGFAGGFALRPYTLPHHNNPRASPSSGSECINNGIVVIDIIINDDNVSETVEDVWVGLELHHSSQHPLVPDVHVTFVESTSVFVYVTQQLFPVSPVDQQLQVVSIVLMIGLSSCDPLLVDGHASLQVFSEESQVLKLVKIQEHYFELSTSLPII</sequence>
<keyword evidence="2" id="KW-1133">Transmembrane helix</keyword>
<feature type="transmembrane region" description="Helical" evidence="2">
    <location>
        <begin position="773"/>
        <end position="794"/>
    </location>
</feature>
<name>A0A7J6GDA5_CANSA</name>
<protein>
    <recommendedName>
        <fullName evidence="3">RNase H type-1 domain-containing protein</fullName>
    </recommendedName>
</protein>
<dbReference type="Pfam" id="PF13456">
    <property type="entry name" value="RVT_3"/>
    <property type="match status" value="1"/>
</dbReference>